<evidence type="ECO:0000313" key="2">
    <source>
        <dbReference type="Proteomes" id="UP000762676"/>
    </source>
</evidence>
<organism evidence="1 2">
    <name type="scientific">Elysia marginata</name>
    <dbReference type="NCBI Taxonomy" id="1093978"/>
    <lineage>
        <taxon>Eukaryota</taxon>
        <taxon>Metazoa</taxon>
        <taxon>Spiralia</taxon>
        <taxon>Lophotrochozoa</taxon>
        <taxon>Mollusca</taxon>
        <taxon>Gastropoda</taxon>
        <taxon>Heterobranchia</taxon>
        <taxon>Euthyneura</taxon>
        <taxon>Panpulmonata</taxon>
        <taxon>Sacoglossa</taxon>
        <taxon>Placobranchoidea</taxon>
        <taxon>Plakobranchidae</taxon>
        <taxon>Elysia</taxon>
    </lineage>
</organism>
<dbReference type="Proteomes" id="UP000762676">
    <property type="component" value="Unassembled WGS sequence"/>
</dbReference>
<keyword evidence="2" id="KW-1185">Reference proteome</keyword>
<sequence>MNELGLPRFSDKVCRQMAGRGSRPVGQLATTQPVVSLSKSPAIVALCLETLRPSDYFTVISGALLPISSAATANDRKVLDRVREKKKDCARAPVCHEKGTSGRYSELDEAAGCLETPTRFWCREKYRSGRR</sequence>
<name>A0AAV4JF59_9GAST</name>
<gene>
    <name evidence="1" type="ORF">ElyMa_001540200</name>
</gene>
<dbReference type="AlphaFoldDB" id="A0AAV4JF59"/>
<dbReference type="EMBL" id="BMAT01003052">
    <property type="protein sequence ID" value="GFS19206.1"/>
    <property type="molecule type" value="Genomic_DNA"/>
</dbReference>
<evidence type="ECO:0000313" key="1">
    <source>
        <dbReference type="EMBL" id="GFS19206.1"/>
    </source>
</evidence>
<proteinExistence type="predicted"/>
<reference evidence="1 2" key="1">
    <citation type="journal article" date="2021" name="Elife">
        <title>Chloroplast acquisition without the gene transfer in kleptoplastic sea slugs, Plakobranchus ocellatus.</title>
        <authorList>
            <person name="Maeda T."/>
            <person name="Takahashi S."/>
            <person name="Yoshida T."/>
            <person name="Shimamura S."/>
            <person name="Takaki Y."/>
            <person name="Nagai Y."/>
            <person name="Toyoda A."/>
            <person name="Suzuki Y."/>
            <person name="Arimoto A."/>
            <person name="Ishii H."/>
            <person name="Satoh N."/>
            <person name="Nishiyama T."/>
            <person name="Hasebe M."/>
            <person name="Maruyama T."/>
            <person name="Minagawa J."/>
            <person name="Obokata J."/>
            <person name="Shigenobu S."/>
        </authorList>
    </citation>
    <scope>NUCLEOTIDE SEQUENCE [LARGE SCALE GENOMIC DNA]</scope>
</reference>
<protein>
    <submittedName>
        <fullName evidence="1">Uncharacterized protein</fullName>
    </submittedName>
</protein>
<accession>A0AAV4JF59</accession>
<comment type="caution">
    <text evidence="1">The sequence shown here is derived from an EMBL/GenBank/DDBJ whole genome shotgun (WGS) entry which is preliminary data.</text>
</comment>